<name>A0A0B1R3K2_9GAMM</name>
<proteinExistence type="predicted"/>
<evidence type="ECO:0000313" key="2">
    <source>
        <dbReference type="Proteomes" id="UP000030853"/>
    </source>
</evidence>
<sequence>MHTNNVNVAASESSKTWVNGQKICVSANDLRTRWHELDGAVPEKGKHFPASNGSYGVDVLLLDESEMNALTEAGQKELTRLASSEGGMTALYDMGENTTGRYLIASRGQFFSRTDSFQKASREYIRRASVVRNAEVLKFLEAFDAAIEAGLDHYQASDVARGFITLEKALNPERANQEIASGDDAGHNELPF</sequence>
<dbReference type="Proteomes" id="UP000030853">
    <property type="component" value="Unassembled WGS sequence"/>
</dbReference>
<accession>A0A0B1R3K2</accession>
<gene>
    <name evidence="1" type="ORF">QU24_20440</name>
</gene>
<protein>
    <submittedName>
        <fullName evidence="1">Uncharacterized protein</fullName>
    </submittedName>
</protein>
<organism evidence="1 2">
    <name type="scientific">Pantoea rodasii</name>
    <dbReference type="NCBI Taxonomy" id="1076549"/>
    <lineage>
        <taxon>Bacteria</taxon>
        <taxon>Pseudomonadati</taxon>
        <taxon>Pseudomonadota</taxon>
        <taxon>Gammaproteobacteria</taxon>
        <taxon>Enterobacterales</taxon>
        <taxon>Erwiniaceae</taxon>
        <taxon>Pantoea</taxon>
    </lineage>
</organism>
<dbReference type="AlphaFoldDB" id="A0A0B1R3K2"/>
<comment type="caution">
    <text evidence="1">The sequence shown here is derived from an EMBL/GenBank/DDBJ whole genome shotgun (WGS) entry which is preliminary data.</text>
</comment>
<evidence type="ECO:0000313" key="1">
    <source>
        <dbReference type="EMBL" id="KHJ66256.1"/>
    </source>
</evidence>
<dbReference type="EMBL" id="JTJJ01000089">
    <property type="protein sequence ID" value="KHJ66256.1"/>
    <property type="molecule type" value="Genomic_DNA"/>
</dbReference>
<dbReference type="RefSeq" id="WP_039334928.1">
    <property type="nucleotide sequence ID" value="NZ_JTJJ01000089.1"/>
</dbReference>
<reference evidence="1 2" key="1">
    <citation type="submission" date="2014-11" db="EMBL/GenBank/DDBJ databases">
        <title>Genome sequencing of Pantoea rodasii ND03.</title>
        <authorList>
            <person name="Muhamad Yunos N.Y."/>
            <person name="Chan K.-G."/>
        </authorList>
    </citation>
    <scope>NUCLEOTIDE SEQUENCE [LARGE SCALE GENOMIC DNA]</scope>
    <source>
        <strain evidence="1 2">ND03</strain>
    </source>
</reference>